<comment type="caution">
    <text evidence="4">The sequence shown here is derived from an EMBL/GenBank/DDBJ whole genome shotgun (WGS) entry which is preliminary data.</text>
</comment>
<dbReference type="InterPro" id="IPR011059">
    <property type="entry name" value="Metal-dep_hydrolase_composite"/>
</dbReference>
<dbReference type="Proteomes" id="UP000430975">
    <property type="component" value="Unassembled WGS sequence"/>
</dbReference>
<feature type="modified residue" description="N6-carboxylysine" evidence="2">
    <location>
        <position position="154"/>
    </location>
</feature>
<dbReference type="InterPro" id="IPR047601">
    <property type="entry name" value="EF_0837-like"/>
</dbReference>
<reference evidence="4 5" key="1">
    <citation type="submission" date="2019-11" db="EMBL/GenBank/DDBJ databases">
        <title>Characterisation of Fundicoccus ignavus gen. nov. sp. nov., a novel genus of the family Aerococcaceae isolated from bulk tank milk.</title>
        <authorList>
            <person name="Siebert A."/>
            <person name="Huptas C."/>
            <person name="Wenning M."/>
            <person name="Scherer S."/>
            <person name="Doll E.V."/>
        </authorList>
    </citation>
    <scope>NUCLEOTIDE SEQUENCE [LARGE SCALE GENOMIC DNA]</scope>
    <source>
        <strain evidence="4 5">WS4759</strain>
    </source>
</reference>
<evidence type="ECO:0000256" key="3">
    <source>
        <dbReference type="PIRSR" id="PIRSR039004-3"/>
    </source>
</evidence>
<dbReference type="Gene3D" id="3.20.20.140">
    <property type="entry name" value="Metal-dependent hydrolases"/>
    <property type="match status" value="1"/>
</dbReference>
<dbReference type="NCBIfam" id="TIGR03583">
    <property type="entry name" value="EF_0837"/>
    <property type="match status" value="1"/>
</dbReference>
<keyword evidence="1" id="KW-0479">Metal-binding</keyword>
<dbReference type="PANTHER" id="PTHR42717:SF1">
    <property type="entry name" value="IMIDAZOLONEPROPIONASE AND RELATED AMIDOHYDROLASES"/>
    <property type="match status" value="1"/>
</dbReference>
<feature type="binding site" evidence="1">
    <location>
        <position position="189"/>
    </location>
    <ligand>
        <name>Zn(2+)</name>
        <dbReference type="ChEBI" id="CHEBI:29105"/>
        <label>2</label>
    </ligand>
</feature>
<dbReference type="EC" id="3.5.2.3" evidence="4"/>
<evidence type="ECO:0000313" key="4">
    <source>
        <dbReference type="EMBL" id="MRI85901.1"/>
    </source>
</evidence>
<feature type="binding site" description="via carbamate group" evidence="1">
    <location>
        <position position="154"/>
    </location>
    <ligand>
        <name>Zn(2+)</name>
        <dbReference type="ChEBI" id="CHEBI:29105"/>
        <label>1</label>
    </ligand>
</feature>
<dbReference type="PIRSF" id="PIRSF039004">
    <property type="entry name" value="ADE_EF_0837"/>
    <property type="match status" value="1"/>
</dbReference>
<dbReference type="RefSeq" id="WP_311454122.1">
    <property type="nucleotide sequence ID" value="NZ_WJQS01000007.1"/>
</dbReference>
<evidence type="ECO:0000313" key="5">
    <source>
        <dbReference type="Proteomes" id="UP000430975"/>
    </source>
</evidence>
<dbReference type="SUPFAM" id="SSF51338">
    <property type="entry name" value="Composite domain of metallo-dependent hydrolases"/>
    <property type="match status" value="2"/>
</dbReference>
<dbReference type="GO" id="GO:0046872">
    <property type="term" value="F:metal ion binding"/>
    <property type="evidence" value="ECO:0007669"/>
    <property type="project" value="UniProtKB-KW"/>
</dbReference>
<feature type="binding site" evidence="1">
    <location>
        <position position="273"/>
    </location>
    <ligand>
        <name>Zn(2+)</name>
        <dbReference type="ChEBI" id="CHEBI:29105"/>
        <label>1</label>
    </ligand>
</feature>
<evidence type="ECO:0000256" key="2">
    <source>
        <dbReference type="PIRSR" id="PIRSR039004-2"/>
    </source>
</evidence>
<feature type="site" description="Transition state stabilizer" evidence="3">
    <location>
        <position position="156"/>
    </location>
</feature>
<keyword evidence="1" id="KW-0862">Zinc</keyword>
<dbReference type="Pfam" id="PF22647">
    <property type="entry name" value="EF_0837-like_N"/>
    <property type="match status" value="1"/>
</dbReference>
<dbReference type="Gene3D" id="2.30.40.10">
    <property type="entry name" value="Urease, subunit C, domain 1"/>
    <property type="match status" value="1"/>
</dbReference>
<feature type="binding site" evidence="1">
    <location>
        <position position="62"/>
    </location>
    <ligand>
        <name>Zn(2+)</name>
        <dbReference type="ChEBI" id="CHEBI:29105"/>
        <label>1</label>
    </ligand>
</feature>
<name>A0A6I2GK55_9LACT</name>
<proteinExistence type="predicted"/>
<dbReference type="InterPro" id="IPR032466">
    <property type="entry name" value="Metal_Hydrolase"/>
</dbReference>
<gene>
    <name evidence="4" type="ORF">GIY09_08485</name>
</gene>
<dbReference type="PANTHER" id="PTHR42717">
    <property type="entry name" value="DIHYDROOROTASE-RELATED"/>
    <property type="match status" value="1"/>
</dbReference>
<dbReference type="InterPro" id="IPR020043">
    <property type="entry name" value="Deacetylase_Atu3266-like"/>
</dbReference>
<dbReference type="AlphaFoldDB" id="A0A6I2GK55"/>
<dbReference type="EMBL" id="WJQS01000007">
    <property type="protein sequence ID" value="MRI85901.1"/>
    <property type="molecule type" value="Genomic_DNA"/>
</dbReference>
<dbReference type="GO" id="GO:0019213">
    <property type="term" value="F:deacetylase activity"/>
    <property type="evidence" value="ECO:0007669"/>
    <property type="project" value="InterPro"/>
</dbReference>
<dbReference type="SUPFAM" id="SSF51556">
    <property type="entry name" value="Metallo-dependent hydrolases"/>
    <property type="match status" value="1"/>
</dbReference>
<accession>A0A6I2GK55</accession>
<dbReference type="GO" id="GO:0004151">
    <property type="term" value="F:dihydroorotase activity"/>
    <property type="evidence" value="ECO:0007669"/>
    <property type="project" value="UniProtKB-EC"/>
</dbReference>
<keyword evidence="5" id="KW-1185">Reference proteome</keyword>
<feature type="binding site" description="via carbamate group" evidence="1">
    <location>
        <position position="154"/>
    </location>
    <ligand>
        <name>Zn(2+)</name>
        <dbReference type="ChEBI" id="CHEBI:29105"/>
        <label>2</label>
    </ligand>
</feature>
<dbReference type="NCBIfam" id="NF006689">
    <property type="entry name" value="PRK09237.1"/>
    <property type="match status" value="1"/>
</dbReference>
<protein>
    <submittedName>
        <fullName evidence="4">Amidohydrolase/deacetylase family metallohydrolase</fullName>
        <ecNumber evidence="4">3.5.2.3</ecNumber>
    </submittedName>
</protein>
<organism evidence="4 5">
    <name type="scientific">Fundicoccus ignavus</name>
    <dbReference type="NCBI Taxonomy" id="2664442"/>
    <lineage>
        <taxon>Bacteria</taxon>
        <taxon>Bacillati</taxon>
        <taxon>Bacillota</taxon>
        <taxon>Bacilli</taxon>
        <taxon>Lactobacillales</taxon>
        <taxon>Aerococcaceae</taxon>
        <taxon>Fundicoccus</taxon>
    </lineage>
</organism>
<feature type="binding site" evidence="1">
    <location>
        <position position="60"/>
    </location>
    <ligand>
        <name>Zn(2+)</name>
        <dbReference type="ChEBI" id="CHEBI:29105"/>
        <label>1</label>
    </ligand>
</feature>
<evidence type="ECO:0000256" key="1">
    <source>
        <dbReference type="PIRSR" id="PIRSR039004-1"/>
    </source>
</evidence>
<feature type="binding site" evidence="1">
    <location>
        <position position="212"/>
    </location>
    <ligand>
        <name>Zn(2+)</name>
        <dbReference type="ChEBI" id="CHEBI:29105"/>
        <label>2</label>
    </ligand>
</feature>
<sequence>MIDLLIKNAKTIDGQLIEVAIHQGSIVDVASKVAYEVADVKEVIDLKGESYVSAGWIDGHVHCFEKMDLYYDFPDKVGVESGVTTVIDAGTTGAENVGQFYDLAKQAKTNVFALLNISKWGIVEQDELADLSKIQRDLIEEALAQYGDFIIGFKARMSKTVIGDNGIIPLEMAKEIQAKHFKDLPLMVHIGSAPPELEETLSLLTPGDIVTHCFNGKDNGIYDASKESIKPFAWEHYRRGLVFDIGHGTDSFNFTAAERAFKEGMKAHTISTDIYSRNRLNGPVFNFATTLAKLHVVGYSWPEIIDKVTAAPAKVFQLAGKGHLAAGYDADLTIFKLVEGEQTLVDSNGNERQANEWLEPVKVIVGGKQYDINL</sequence>
<keyword evidence="4" id="KW-0378">Hydrolase</keyword>